<dbReference type="OrthoDB" id="299656at2759"/>
<evidence type="ECO:0008006" key="3">
    <source>
        <dbReference type="Google" id="ProtNLM"/>
    </source>
</evidence>
<dbReference type="SUPFAM" id="SSF52058">
    <property type="entry name" value="L domain-like"/>
    <property type="match status" value="1"/>
</dbReference>
<evidence type="ECO:0000256" key="1">
    <source>
        <dbReference type="SAM" id="MobiDB-lite"/>
    </source>
</evidence>
<accession>A0A6A4ZDP1</accession>
<feature type="region of interest" description="Disordered" evidence="1">
    <location>
        <begin position="133"/>
        <end position="173"/>
    </location>
</feature>
<gene>
    <name evidence="2" type="ORF">As57867_006980</name>
</gene>
<dbReference type="InterPro" id="IPR032675">
    <property type="entry name" value="LRR_dom_sf"/>
</dbReference>
<proteinExistence type="predicted"/>
<dbReference type="Gene3D" id="3.80.10.10">
    <property type="entry name" value="Ribonuclease Inhibitor"/>
    <property type="match status" value="1"/>
</dbReference>
<feature type="region of interest" description="Disordered" evidence="1">
    <location>
        <begin position="279"/>
        <end position="302"/>
    </location>
</feature>
<organism evidence="2">
    <name type="scientific">Aphanomyces stellatus</name>
    <dbReference type="NCBI Taxonomy" id="120398"/>
    <lineage>
        <taxon>Eukaryota</taxon>
        <taxon>Sar</taxon>
        <taxon>Stramenopiles</taxon>
        <taxon>Oomycota</taxon>
        <taxon>Saprolegniomycetes</taxon>
        <taxon>Saprolegniales</taxon>
        <taxon>Verrucalvaceae</taxon>
        <taxon>Aphanomyces</taxon>
    </lineage>
</organism>
<comment type="caution">
    <text evidence="2">The sequence shown here is derived from an EMBL/GenBank/DDBJ whole genome shotgun (WGS) entry which is preliminary data.</text>
</comment>
<dbReference type="AlphaFoldDB" id="A0A6A4ZDP1"/>
<reference evidence="2" key="1">
    <citation type="submission" date="2019-06" db="EMBL/GenBank/DDBJ databases">
        <title>Genomics analysis of Aphanomyces spp. identifies a new class of oomycete effector associated with host adaptation.</title>
        <authorList>
            <person name="Gaulin E."/>
        </authorList>
    </citation>
    <scope>NUCLEOTIDE SEQUENCE</scope>
    <source>
        <strain evidence="2">CBS 578.67</strain>
    </source>
</reference>
<protein>
    <recommendedName>
        <fullName evidence="3">U2A'/phosphoprotein 32 family A C-terminal domain-containing protein</fullName>
    </recommendedName>
</protein>
<dbReference type="EMBL" id="VJMH01003540">
    <property type="protein sequence ID" value="KAF0705613.1"/>
    <property type="molecule type" value="Genomic_DNA"/>
</dbReference>
<name>A0A6A4ZDP1_9STRA</name>
<sequence length="397" mass="43798">MSLDDPDSELLDVELKRVAKSEYRAAEQTGRLSLTRLHLQRVPRSMQVVPRITELNLSHNCLARFPGAWIAHVFADLCVLHLECNQLHCLDDILGLSTLPHLRALHLQANPLPQLAHRIYFLEALIKAPTPRRPTVDPPLDLATPDETTTEPRVVNRRRARSATQTPAPVPRVHGGFRMLQELNGAIVSLEDIHAVERELGYVLRVKPASTNRGGHVEVGGTTKKLQARRAASKRVEALAGRKTVKEVMRKQFDSTTFPPPRHVPVLRYAVDGDMAPVALDDDDDDDPVDDNHADDDGLGIDGGSCDAQVEAVRRELRLGLVVSQASSSPVTMAVDEASPHDNNMEEHAAGTRHRAAAAASTWNETIQSFDALPNDQRCLVREKSKQCGPSLKDNPF</sequence>
<feature type="compositionally biased region" description="Acidic residues" evidence="1">
    <location>
        <begin position="280"/>
        <end position="289"/>
    </location>
</feature>
<feature type="non-terminal residue" evidence="2">
    <location>
        <position position="397"/>
    </location>
</feature>
<evidence type="ECO:0000313" key="2">
    <source>
        <dbReference type="EMBL" id="KAF0705613.1"/>
    </source>
</evidence>